<dbReference type="EMBL" id="CAXAMM010011803">
    <property type="protein sequence ID" value="CAK9027079.1"/>
    <property type="molecule type" value="Genomic_DNA"/>
</dbReference>
<sequence>MPEAANTAACDGRTDSPQPAPETLDGPDLGPDPDAVTVENGGCNDLVHHKPGQERPEEKEMVDAVASAVGAVSDSIPAVQICVRVRPMLQWEKAEGYEASAMELKEGINGTVALKEDGRHRHFGFNAVIGGDRTQQEVWEMSRLDAVVRKVALGFHATVFAYGQTGTGKTHTMEGFTYEHHCGIAPTMAAARPRVKAKATPAEQLGIVPRAVVALFDRVEAIKAEKDVAAPATSAPESFAPATSASSFSSTSSCVVRLSFLQIYNEKIFDLLNPSSTVSQREAGGRGEEFSGLRLRWDAARRHFFVENLFQYECSSAEEALQHYQQGIQNKQVASTTMNVASSRSHTLLVLTLLRREGDEEGNRTPGRQGRQGQGRPCQEVISQLSLVDLAGSERSIAGVSGRDAGKSTTRFQEAVNVNQSLFVLRRVITALSKREATGRNEIVHVPYRESKLTSLLQNSLGGNSYLVMFACVAPSERQDDENLSTLQYASQAACIRNQPVVNLDPKDQLIQQLEARLAVAHEYLRRTLQVAELPEDLLEEERRAAGAPRRPRPRLKAKAAPKKRTAHGQAAQEHDGAHAQAAQAAPATGTGQSRSARAKTWTGLEQRWGFQDEPRDPVGERKQKNQETASESSRESSKSTTKPVKRMSGREASSATSTLSRVVQGAAQKSPSCDDWPFAVRSKKSETKGQELFAAVDAMMRGYDGPKPSPRKPKPRPASLPPVVPEVSASQWPPKPPKESPAASAQSSETALDGMAGSKCSCCGSDRPPQTDAEAEKGAVSMEDALQLQKALDVQRRLEEELLAAHGRIQNLEVQQTKLSGEQAMMQNLQSENTELQRRLEVFYKAMEFEADERDAHPTEQQDLTPKGVVPPSPEIEAVASIRQKIEKFHSQLVLEAVTLRNEVARLKKKKWIIKAVLDNGGEHERQAIVEEVAQLRSKREFDGSTAT</sequence>
<organism evidence="1 2">
    <name type="scientific">Durusdinium trenchii</name>
    <dbReference type="NCBI Taxonomy" id="1381693"/>
    <lineage>
        <taxon>Eukaryota</taxon>
        <taxon>Sar</taxon>
        <taxon>Alveolata</taxon>
        <taxon>Dinophyceae</taxon>
        <taxon>Suessiales</taxon>
        <taxon>Symbiodiniaceae</taxon>
        <taxon>Durusdinium</taxon>
    </lineage>
</organism>
<proteinExistence type="predicted"/>
<dbReference type="InterPro" id="IPR001752">
    <property type="entry name" value="Kinesin_motor_dom"/>
</dbReference>
<evidence type="ECO:0000313" key="2">
    <source>
        <dbReference type="Proteomes" id="UP001642464"/>
    </source>
</evidence>
<dbReference type="SMART" id="SM00129">
    <property type="entry name" value="KISc"/>
    <property type="match status" value="1"/>
</dbReference>
<dbReference type="InterPro" id="IPR019821">
    <property type="entry name" value="Kinesin_motor_CS"/>
</dbReference>
<dbReference type="Pfam" id="PF00225">
    <property type="entry name" value="Kinesin"/>
    <property type="match status" value="1"/>
</dbReference>
<reference evidence="1 2" key="1">
    <citation type="submission" date="2024-02" db="EMBL/GenBank/DDBJ databases">
        <authorList>
            <person name="Chen Y."/>
            <person name="Shah S."/>
            <person name="Dougan E. K."/>
            <person name="Thang M."/>
            <person name="Chan C."/>
        </authorList>
    </citation>
    <scope>NUCLEOTIDE SEQUENCE [LARGE SCALE GENOMIC DNA]</scope>
</reference>
<dbReference type="InterPro" id="IPR027640">
    <property type="entry name" value="Kinesin-like_fam"/>
</dbReference>
<dbReference type="SUPFAM" id="SSF52540">
    <property type="entry name" value="P-loop containing nucleoside triphosphate hydrolases"/>
    <property type="match status" value="1"/>
</dbReference>
<dbReference type="CDD" id="cd00106">
    <property type="entry name" value="KISc"/>
    <property type="match status" value="1"/>
</dbReference>
<dbReference type="PRINTS" id="PR00380">
    <property type="entry name" value="KINESINHEAVY"/>
</dbReference>
<name>A0ABP0KKR1_9DINO</name>
<keyword evidence="2" id="KW-1185">Reference proteome</keyword>
<dbReference type="Proteomes" id="UP001642464">
    <property type="component" value="Unassembled WGS sequence"/>
</dbReference>
<gene>
    <name evidence="1" type="ORF">SCF082_LOCUS17763</name>
</gene>
<dbReference type="Gene3D" id="3.40.850.10">
    <property type="entry name" value="Kinesin motor domain"/>
    <property type="match status" value="1"/>
</dbReference>
<protein>
    <submittedName>
        <fullName evidence="1">Kinesin-like protein KIF7</fullName>
    </submittedName>
</protein>
<dbReference type="InterPro" id="IPR036961">
    <property type="entry name" value="Kinesin_motor_dom_sf"/>
</dbReference>
<dbReference type="PANTHER" id="PTHR47969:SF15">
    <property type="entry name" value="CHROMOSOME-ASSOCIATED KINESIN KIF4A-RELATED"/>
    <property type="match status" value="1"/>
</dbReference>
<dbReference type="PROSITE" id="PS50067">
    <property type="entry name" value="KINESIN_MOTOR_2"/>
    <property type="match status" value="1"/>
</dbReference>
<comment type="caution">
    <text evidence="1">The sequence shown here is derived from an EMBL/GenBank/DDBJ whole genome shotgun (WGS) entry which is preliminary data.</text>
</comment>
<dbReference type="PROSITE" id="PS00411">
    <property type="entry name" value="KINESIN_MOTOR_1"/>
    <property type="match status" value="1"/>
</dbReference>
<dbReference type="InterPro" id="IPR027417">
    <property type="entry name" value="P-loop_NTPase"/>
</dbReference>
<dbReference type="PANTHER" id="PTHR47969">
    <property type="entry name" value="CHROMOSOME-ASSOCIATED KINESIN KIF4A-RELATED"/>
    <property type="match status" value="1"/>
</dbReference>
<evidence type="ECO:0000313" key="1">
    <source>
        <dbReference type="EMBL" id="CAK9027079.1"/>
    </source>
</evidence>
<accession>A0ABP0KKR1</accession>